<name>A0A5N5XEG3_9EURO</name>
<dbReference type="EMBL" id="ML732167">
    <property type="protein sequence ID" value="KAB8077530.1"/>
    <property type="molecule type" value="Genomic_DNA"/>
</dbReference>
<feature type="transmembrane region" description="Helical" evidence="2">
    <location>
        <begin position="59"/>
        <end position="80"/>
    </location>
</feature>
<gene>
    <name evidence="4" type="ORF">BDV29DRAFT_168014</name>
</gene>
<evidence type="ECO:0000313" key="5">
    <source>
        <dbReference type="Proteomes" id="UP000326565"/>
    </source>
</evidence>
<keyword evidence="2" id="KW-0472">Membrane</keyword>
<dbReference type="OrthoDB" id="5428737at2759"/>
<evidence type="ECO:0000259" key="3">
    <source>
        <dbReference type="Pfam" id="PF08508"/>
    </source>
</evidence>
<organism evidence="4 5">
    <name type="scientific">Aspergillus leporis</name>
    <dbReference type="NCBI Taxonomy" id="41062"/>
    <lineage>
        <taxon>Eukaryota</taxon>
        <taxon>Fungi</taxon>
        <taxon>Dikarya</taxon>
        <taxon>Ascomycota</taxon>
        <taxon>Pezizomycotina</taxon>
        <taxon>Eurotiomycetes</taxon>
        <taxon>Eurotiomycetidae</taxon>
        <taxon>Eurotiales</taxon>
        <taxon>Aspergillaceae</taxon>
        <taxon>Aspergillus</taxon>
        <taxon>Aspergillus subgen. Circumdati</taxon>
    </lineage>
</organism>
<dbReference type="InterPro" id="IPR013715">
    <property type="entry name" value="DUF1746"/>
</dbReference>
<dbReference type="PANTHER" id="PTHR39405:SF1">
    <property type="entry name" value="DSC E3 UBIQUITIN LIGASE COMPLEX SUBUNIT 4"/>
    <property type="match status" value="1"/>
</dbReference>
<proteinExistence type="predicted"/>
<dbReference type="PANTHER" id="PTHR39405">
    <property type="entry name" value="DSC E3 UBIQUITIN LIGASE COMPLEX SUBUNIT 4"/>
    <property type="match status" value="1"/>
</dbReference>
<evidence type="ECO:0000256" key="1">
    <source>
        <dbReference type="SAM" id="MobiDB-lite"/>
    </source>
</evidence>
<dbReference type="GO" id="GO:0005783">
    <property type="term" value="C:endoplasmic reticulum"/>
    <property type="evidence" value="ECO:0007669"/>
    <property type="project" value="TreeGrafter"/>
</dbReference>
<feature type="compositionally biased region" description="Basic and acidic residues" evidence="1">
    <location>
        <begin position="198"/>
        <end position="208"/>
    </location>
</feature>
<keyword evidence="2" id="KW-1133">Transmembrane helix</keyword>
<dbReference type="GO" id="GO:0032933">
    <property type="term" value="P:SREBP signaling pathway"/>
    <property type="evidence" value="ECO:0007669"/>
    <property type="project" value="InterPro"/>
</dbReference>
<feature type="domain" description="DUF1746" evidence="3">
    <location>
        <begin position="56"/>
        <end position="169"/>
    </location>
</feature>
<accession>A0A5N5XEG3</accession>
<dbReference type="GO" id="GO:0044695">
    <property type="term" value="C:Dsc E3 ubiquitin ligase complex"/>
    <property type="evidence" value="ECO:0007669"/>
    <property type="project" value="InterPro"/>
</dbReference>
<evidence type="ECO:0000313" key="4">
    <source>
        <dbReference type="EMBL" id="KAB8077530.1"/>
    </source>
</evidence>
<dbReference type="Pfam" id="PF08508">
    <property type="entry name" value="DUF1746"/>
    <property type="match status" value="1"/>
</dbReference>
<reference evidence="4 5" key="1">
    <citation type="submission" date="2019-04" db="EMBL/GenBank/DDBJ databases">
        <title>Friends and foes A comparative genomics study of 23 Aspergillus species from section Flavi.</title>
        <authorList>
            <consortium name="DOE Joint Genome Institute"/>
            <person name="Kjaerbolling I."/>
            <person name="Vesth T."/>
            <person name="Frisvad J.C."/>
            <person name="Nybo J.L."/>
            <person name="Theobald S."/>
            <person name="Kildgaard S."/>
            <person name="Isbrandt T."/>
            <person name="Kuo A."/>
            <person name="Sato A."/>
            <person name="Lyhne E.K."/>
            <person name="Kogle M.E."/>
            <person name="Wiebenga A."/>
            <person name="Kun R.S."/>
            <person name="Lubbers R.J."/>
            <person name="Makela M.R."/>
            <person name="Barry K."/>
            <person name="Chovatia M."/>
            <person name="Clum A."/>
            <person name="Daum C."/>
            <person name="Haridas S."/>
            <person name="He G."/>
            <person name="LaButti K."/>
            <person name="Lipzen A."/>
            <person name="Mondo S."/>
            <person name="Riley R."/>
            <person name="Salamov A."/>
            <person name="Simmons B.A."/>
            <person name="Magnuson J.K."/>
            <person name="Henrissat B."/>
            <person name="Mortensen U.H."/>
            <person name="Larsen T.O."/>
            <person name="Devries R.P."/>
            <person name="Grigoriev I.V."/>
            <person name="Machida M."/>
            <person name="Baker S.E."/>
            <person name="Andersen M.R."/>
        </authorList>
    </citation>
    <scope>NUCLEOTIDE SEQUENCE [LARGE SCALE GENOMIC DNA]</scope>
    <source>
        <strain evidence="4 5">CBS 151.66</strain>
    </source>
</reference>
<feature type="transmembrane region" description="Helical" evidence="2">
    <location>
        <begin position="155"/>
        <end position="174"/>
    </location>
</feature>
<dbReference type="AlphaFoldDB" id="A0A5N5XEG3"/>
<dbReference type="InterPro" id="IPR038967">
    <property type="entry name" value="Dsc4-like"/>
</dbReference>
<keyword evidence="5" id="KW-1185">Reference proteome</keyword>
<evidence type="ECO:0000256" key="2">
    <source>
        <dbReference type="SAM" id="Phobius"/>
    </source>
</evidence>
<sequence>MTTPDAFRDAEYIADVSGIPYESVADLAERQPGTDGRFKKLQSAAKVAFIDRLLRDLDVLIYCQLSALYYMDCSIILFAIRSIVQLIFFTPKAPPFDPTRNQPFVGAIFTSNIFCMIHHKFFNQLEAGEATRGYLHGGLLIDFIGQKAPISVVRLLLSDLLVLFLNLVMLGLIVERVKTTEVTASAPATSGVIETPSDQDHDSEERGVLRNNTAEPTSDGIELNELRPHDEHTDISMDEQSERTELLADPSENGLVSGARNNHALDTFSSGEAVVMDLGLFDIIRDQWRYNPAAARRTSSFIPSDQTASFLRERFGLQVNADGRLERIST</sequence>
<dbReference type="Proteomes" id="UP000326565">
    <property type="component" value="Unassembled WGS sequence"/>
</dbReference>
<feature type="region of interest" description="Disordered" evidence="1">
    <location>
        <begin position="188"/>
        <end position="221"/>
    </location>
</feature>
<protein>
    <recommendedName>
        <fullName evidence="3">DUF1746 domain-containing protein</fullName>
    </recommendedName>
</protein>
<keyword evidence="2" id="KW-0812">Transmembrane</keyword>